<evidence type="ECO:0000313" key="4">
    <source>
        <dbReference type="Proteomes" id="UP000000593"/>
    </source>
</evidence>
<dbReference type="InterPro" id="IPR005119">
    <property type="entry name" value="LysR_subst-bd"/>
</dbReference>
<organism evidence="3 4">
    <name type="scientific">Photobacterium profundum (strain SS9)</name>
    <dbReference type="NCBI Taxonomy" id="298386"/>
    <lineage>
        <taxon>Bacteria</taxon>
        <taxon>Pseudomonadati</taxon>
        <taxon>Pseudomonadota</taxon>
        <taxon>Gammaproteobacteria</taxon>
        <taxon>Vibrionales</taxon>
        <taxon>Vibrionaceae</taxon>
        <taxon>Photobacterium</taxon>
    </lineage>
</organism>
<name>Q6LIF7_PHOPR</name>
<gene>
    <name evidence="3" type="primary">RA1078</name>
    <name evidence="3" type="ordered locus">PBPRB1051</name>
</gene>
<dbReference type="EMBL" id="CR378678">
    <property type="protein sequence ID" value="CAG22923.1"/>
    <property type="molecule type" value="Genomic_DNA"/>
</dbReference>
<dbReference type="GO" id="GO:0043565">
    <property type="term" value="F:sequence-specific DNA binding"/>
    <property type="evidence" value="ECO:0007669"/>
    <property type="project" value="TreeGrafter"/>
</dbReference>
<evidence type="ECO:0000313" key="3">
    <source>
        <dbReference type="EMBL" id="CAG22923.1"/>
    </source>
</evidence>
<accession>Q6LIF7</accession>
<dbReference type="HOGENOM" id="CLU_2317760_0_0_6"/>
<proteinExistence type="inferred from homology"/>
<evidence type="ECO:0000256" key="1">
    <source>
        <dbReference type="ARBA" id="ARBA00009437"/>
    </source>
</evidence>
<dbReference type="Gene3D" id="3.40.190.290">
    <property type="match status" value="1"/>
</dbReference>
<dbReference type="GO" id="GO:0003700">
    <property type="term" value="F:DNA-binding transcription factor activity"/>
    <property type="evidence" value="ECO:0007669"/>
    <property type="project" value="TreeGrafter"/>
</dbReference>
<dbReference type="InterPro" id="IPR058163">
    <property type="entry name" value="LysR-type_TF_proteobact-type"/>
</dbReference>
<dbReference type="Proteomes" id="UP000000593">
    <property type="component" value="Chromosome 2"/>
</dbReference>
<dbReference type="PANTHER" id="PTHR30537:SF5">
    <property type="entry name" value="HTH-TYPE TRANSCRIPTIONAL ACTIVATOR TTDR-RELATED"/>
    <property type="match status" value="1"/>
</dbReference>
<sequence>MPLSIDFATIYLAHLLPEFTRCYPDISFDFDLMPRNSDIISESYYVAIRVREQKSSNLIARKLASVNRYLYASPHYLERFGEPKDLVNHQCFNIMKPSH</sequence>
<dbReference type="AlphaFoldDB" id="Q6LIF7"/>
<dbReference type="STRING" id="298386.PBPRB1051"/>
<dbReference type="SUPFAM" id="SSF53850">
    <property type="entry name" value="Periplasmic binding protein-like II"/>
    <property type="match status" value="1"/>
</dbReference>
<protein>
    <recommendedName>
        <fullName evidence="2">LysR substrate-binding domain-containing protein</fullName>
    </recommendedName>
</protein>
<keyword evidence="4" id="KW-1185">Reference proteome</keyword>
<dbReference type="Pfam" id="PF03466">
    <property type="entry name" value="LysR_substrate"/>
    <property type="match status" value="1"/>
</dbReference>
<reference evidence="4" key="1">
    <citation type="journal article" date="2005" name="Science">
        <title>Life at depth: Photobacterium profundum genome sequence and expression analysis.</title>
        <authorList>
            <person name="Vezzi A."/>
            <person name="Campanaro S."/>
            <person name="D'Angelo M."/>
            <person name="Simonato F."/>
            <person name="Vitulo N."/>
            <person name="Lauro F.M."/>
            <person name="Cestaro A."/>
            <person name="Malacrida G."/>
            <person name="Simionati B."/>
            <person name="Cannata N."/>
            <person name="Romualdi C."/>
            <person name="Bartlett D.H."/>
            <person name="Valle G."/>
        </authorList>
    </citation>
    <scope>NUCLEOTIDE SEQUENCE [LARGE SCALE GENOMIC DNA]</scope>
    <source>
        <strain evidence="4">ATCC BAA-1253 / SS9</strain>
    </source>
</reference>
<comment type="similarity">
    <text evidence="1">Belongs to the LysR transcriptional regulatory family.</text>
</comment>
<dbReference type="PANTHER" id="PTHR30537">
    <property type="entry name" value="HTH-TYPE TRANSCRIPTIONAL REGULATOR"/>
    <property type="match status" value="1"/>
</dbReference>
<feature type="domain" description="LysR substrate-binding" evidence="2">
    <location>
        <begin position="6"/>
        <end position="93"/>
    </location>
</feature>
<dbReference type="KEGG" id="ppr:PBPRB1051"/>
<evidence type="ECO:0000259" key="2">
    <source>
        <dbReference type="Pfam" id="PF03466"/>
    </source>
</evidence>
<dbReference type="eggNOG" id="COG0583">
    <property type="taxonomic scope" value="Bacteria"/>
</dbReference>
<dbReference type="GO" id="GO:0006351">
    <property type="term" value="P:DNA-templated transcription"/>
    <property type="evidence" value="ECO:0007669"/>
    <property type="project" value="TreeGrafter"/>
</dbReference>